<feature type="domain" description="Primase C-terminal 1" evidence="1">
    <location>
        <begin position="225"/>
        <end position="286"/>
    </location>
</feature>
<dbReference type="InterPro" id="IPR015330">
    <property type="entry name" value="DNA_primase/pol_bifunc_N"/>
</dbReference>
<evidence type="ECO:0000259" key="1">
    <source>
        <dbReference type="SMART" id="SM00942"/>
    </source>
</evidence>
<evidence type="ECO:0000313" key="4">
    <source>
        <dbReference type="Proteomes" id="UP000466345"/>
    </source>
</evidence>
<comment type="caution">
    <text evidence="3">The sequence shown here is derived from an EMBL/GenBank/DDBJ whole genome shotgun (WGS) entry which is preliminary data.</text>
</comment>
<gene>
    <name evidence="3" type="ORF">SRB5_39620</name>
</gene>
<reference evidence="3 4" key="1">
    <citation type="submission" date="2019-10" db="EMBL/GenBank/DDBJ databases">
        <title>Streptomyces smaragdinus sp. nov. and Streptomyces fabii sp. nov., isolated from the gut of fungus growing-termite Macrotermes natalensis.</title>
        <authorList>
            <person name="Schwitalla J."/>
            <person name="Benndorf R."/>
            <person name="Martin K."/>
            <person name="De Beer W."/>
            <person name="Kaster A.-K."/>
            <person name="Vollmers J."/>
            <person name="Poulsen M."/>
            <person name="Beemelmanns C."/>
        </authorList>
    </citation>
    <scope>NUCLEOTIDE SEQUENCE [LARGE SCALE GENOMIC DNA]</scope>
    <source>
        <strain evidence="3 4">RB5</strain>
    </source>
</reference>
<dbReference type="CDD" id="cd04859">
    <property type="entry name" value="Prim_Pol"/>
    <property type="match status" value="1"/>
</dbReference>
<dbReference type="Proteomes" id="UP000466345">
    <property type="component" value="Unassembled WGS sequence"/>
</dbReference>
<proteinExistence type="predicted"/>
<evidence type="ECO:0008006" key="5">
    <source>
        <dbReference type="Google" id="ProtNLM"/>
    </source>
</evidence>
<feature type="domain" description="DNA primase/polymerase bifunctional N-terminal" evidence="2">
    <location>
        <begin position="17"/>
        <end position="201"/>
    </location>
</feature>
<dbReference type="SUPFAM" id="SSF56747">
    <property type="entry name" value="Prim-pol domain"/>
    <property type="match status" value="1"/>
</dbReference>
<evidence type="ECO:0000313" key="3">
    <source>
        <dbReference type="EMBL" id="MQY13807.1"/>
    </source>
</evidence>
<dbReference type="OrthoDB" id="3218228at2"/>
<sequence>MVGPGSASAHTAALANALVAVRRGLPVFPLSRAKQPAVPSPHRTDWPRIPCRGECGRVGHGVYDATLDPDAVRALFAAAPWATGYGIACMRPAHHLIGIDLDVKTGTAGLAAFRALAAGLGFALPATVTVRTPSGGSHLWLTGPPGIHVPNSASRLAPGIDVRGTGGYLAGPGSLTLRGTYRLAPGSPQRPAPVPGALLALLTQPLRRPAPSIGTAWSPRARALVRFVAASRPGERNARLFWAACRAYESGHGEDTAGALIAAAAATGLPRREAAATVYSAGRYGR</sequence>
<dbReference type="SMART" id="SM00942">
    <property type="entry name" value="PriCT_1"/>
    <property type="match status" value="1"/>
</dbReference>
<keyword evidence="4" id="KW-1185">Reference proteome</keyword>
<evidence type="ECO:0000259" key="2">
    <source>
        <dbReference type="SMART" id="SM00943"/>
    </source>
</evidence>
<organism evidence="3 4">
    <name type="scientific">Streptomyces smaragdinus</name>
    <dbReference type="NCBI Taxonomy" id="2585196"/>
    <lineage>
        <taxon>Bacteria</taxon>
        <taxon>Bacillati</taxon>
        <taxon>Actinomycetota</taxon>
        <taxon>Actinomycetes</taxon>
        <taxon>Kitasatosporales</taxon>
        <taxon>Streptomycetaceae</taxon>
        <taxon>Streptomyces</taxon>
    </lineage>
</organism>
<dbReference type="InterPro" id="IPR014820">
    <property type="entry name" value="PriCT_1"/>
</dbReference>
<name>A0A7K0CJZ7_9ACTN</name>
<accession>A0A7K0CJZ7</accession>
<protein>
    <recommendedName>
        <fullName evidence="5">DNA primase</fullName>
    </recommendedName>
</protein>
<dbReference type="RefSeq" id="WP_153453862.1">
    <property type="nucleotide sequence ID" value="NZ_WEGJ01000015.1"/>
</dbReference>
<dbReference type="EMBL" id="WEGJ01000015">
    <property type="protein sequence ID" value="MQY13807.1"/>
    <property type="molecule type" value="Genomic_DNA"/>
</dbReference>
<dbReference type="Pfam" id="PF09250">
    <property type="entry name" value="Prim-Pol"/>
    <property type="match status" value="1"/>
</dbReference>
<dbReference type="SMART" id="SM00943">
    <property type="entry name" value="Prim-Pol"/>
    <property type="match status" value="1"/>
</dbReference>
<dbReference type="AlphaFoldDB" id="A0A7K0CJZ7"/>